<proteinExistence type="predicted"/>
<dbReference type="OrthoDB" id="214086at2"/>
<evidence type="ECO:0000256" key="3">
    <source>
        <dbReference type="ARBA" id="ARBA00023163"/>
    </source>
</evidence>
<dbReference type="InterPro" id="IPR000524">
    <property type="entry name" value="Tscrpt_reg_HTH_GntR"/>
</dbReference>
<dbReference type="Pfam" id="PF07729">
    <property type="entry name" value="FCD"/>
    <property type="match status" value="1"/>
</dbReference>
<gene>
    <name evidence="5" type="ORF">DWV06_00300</name>
</gene>
<dbReference type="InterPro" id="IPR011711">
    <property type="entry name" value="GntR_C"/>
</dbReference>
<dbReference type="PANTHER" id="PTHR43537:SF5">
    <property type="entry name" value="UXU OPERON TRANSCRIPTIONAL REGULATOR"/>
    <property type="match status" value="1"/>
</dbReference>
<reference evidence="5 6" key="1">
    <citation type="submission" date="2018-07" db="EMBL/GenBank/DDBJ databases">
        <title>Anaerosacharophilus polymeroproducens gen. nov. sp. nov., an anaerobic bacterium isolated from salt field.</title>
        <authorList>
            <person name="Kim W."/>
            <person name="Yang S.-H."/>
            <person name="Oh J."/>
            <person name="Lee J.-H."/>
            <person name="Kwon K.K."/>
        </authorList>
    </citation>
    <scope>NUCLEOTIDE SEQUENCE [LARGE SCALE GENOMIC DNA]</scope>
    <source>
        <strain evidence="5 6">MCWD5</strain>
    </source>
</reference>
<dbReference type="GO" id="GO:0003700">
    <property type="term" value="F:DNA-binding transcription factor activity"/>
    <property type="evidence" value="ECO:0007669"/>
    <property type="project" value="InterPro"/>
</dbReference>
<evidence type="ECO:0000256" key="2">
    <source>
        <dbReference type="ARBA" id="ARBA00023125"/>
    </source>
</evidence>
<dbReference type="AlphaFoldDB" id="A0A371B082"/>
<evidence type="ECO:0000313" key="6">
    <source>
        <dbReference type="Proteomes" id="UP000255036"/>
    </source>
</evidence>
<dbReference type="InterPro" id="IPR008920">
    <property type="entry name" value="TF_FadR/GntR_C"/>
</dbReference>
<dbReference type="PROSITE" id="PS50949">
    <property type="entry name" value="HTH_GNTR"/>
    <property type="match status" value="1"/>
</dbReference>
<dbReference type="CDD" id="cd07377">
    <property type="entry name" value="WHTH_GntR"/>
    <property type="match status" value="1"/>
</dbReference>
<keyword evidence="2" id="KW-0238">DNA-binding</keyword>
<dbReference type="SUPFAM" id="SSF46785">
    <property type="entry name" value="Winged helix' DNA-binding domain"/>
    <property type="match status" value="1"/>
</dbReference>
<protein>
    <submittedName>
        <fullName evidence="5">FadR family transcriptional regulator</fullName>
    </submittedName>
</protein>
<evidence type="ECO:0000259" key="4">
    <source>
        <dbReference type="PROSITE" id="PS50949"/>
    </source>
</evidence>
<dbReference type="SMART" id="SM00345">
    <property type="entry name" value="HTH_GNTR"/>
    <property type="match status" value="1"/>
</dbReference>
<dbReference type="InterPro" id="IPR036390">
    <property type="entry name" value="WH_DNA-bd_sf"/>
</dbReference>
<dbReference type="Proteomes" id="UP000255036">
    <property type="component" value="Unassembled WGS sequence"/>
</dbReference>
<dbReference type="PANTHER" id="PTHR43537">
    <property type="entry name" value="TRANSCRIPTIONAL REGULATOR, GNTR FAMILY"/>
    <property type="match status" value="1"/>
</dbReference>
<evidence type="ECO:0000313" key="5">
    <source>
        <dbReference type="EMBL" id="RDU25278.1"/>
    </source>
</evidence>
<dbReference type="PRINTS" id="PR00035">
    <property type="entry name" value="HTHGNTR"/>
</dbReference>
<dbReference type="Gene3D" id="1.20.120.530">
    <property type="entry name" value="GntR ligand-binding domain-like"/>
    <property type="match status" value="1"/>
</dbReference>
<dbReference type="Pfam" id="PF00392">
    <property type="entry name" value="GntR"/>
    <property type="match status" value="1"/>
</dbReference>
<dbReference type="EMBL" id="QRCT01000002">
    <property type="protein sequence ID" value="RDU25278.1"/>
    <property type="molecule type" value="Genomic_DNA"/>
</dbReference>
<sequence length="246" mass="28316">MGIVKKSSSSEQIIDYILKKIEDQEWKSGDRLPSEREFAQQLGVSRIPLREAICALSTMGILSVKQGGGTFIEEYNPEYLGKNFKTYTLLSKSLIDEIFEARIILEAEVAKLAARNRKDDDLKGIRQAMRRHSKTALMFFDGIGTKQEVLLDDNDFHMGIAAATHNSFLYQMLDTVRSVGQNSHLYDDKYVMNREEYKEAIQFHEKIYQAIAEQKEDIAFSVMENHIKTIRSSLDVERMKKEFGEE</sequence>
<name>A0A371B082_9FIRM</name>
<organism evidence="5 6">
    <name type="scientific">Anaerosacchariphilus polymeriproducens</name>
    <dbReference type="NCBI Taxonomy" id="1812858"/>
    <lineage>
        <taxon>Bacteria</taxon>
        <taxon>Bacillati</taxon>
        <taxon>Bacillota</taxon>
        <taxon>Clostridia</taxon>
        <taxon>Lachnospirales</taxon>
        <taxon>Lachnospiraceae</taxon>
        <taxon>Anaerosacchariphilus</taxon>
    </lineage>
</organism>
<dbReference type="InterPro" id="IPR036388">
    <property type="entry name" value="WH-like_DNA-bd_sf"/>
</dbReference>
<comment type="caution">
    <text evidence="5">The sequence shown here is derived from an EMBL/GenBank/DDBJ whole genome shotgun (WGS) entry which is preliminary data.</text>
</comment>
<feature type="domain" description="HTH gntR-type" evidence="4">
    <location>
        <begin position="7"/>
        <end position="75"/>
    </location>
</feature>
<dbReference type="RefSeq" id="WP_115480183.1">
    <property type="nucleotide sequence ID" value="NZ_QRCT01000002.1"/>
</dbReference>
<dbReference type="GO" id="GO:0003677">
    <property type="term" value="F:DNA binding"/>
    <property type="evidence" value="ECO:0007669"/>
    <property type="project" value="UniProtKB-KW"/>
</dbReference>
<accession>A0A371B082</accession>
<dbReference type="SMART" id="SM00895">
    <property type="entry name" value="FCD"/>
    <property type="match status" value="1"/>
</dbReference>
<keyword evidence="3" id="KW-0804">Transcription</keyword>
<dbReference type="SUPFAM" id="SSF48008">
    <property type="entry name" value="GntR ligand-binding domain-like"/>
    <property type="match status" value="1"/>
</dbReference>
<evidence type="ECO:0000256" key="1">
    <source>
        <dbReference type="ARBA" id="ARBA00023015"/>
    </source>
</evidence>
<keyword evidence="1" id="KW-0805">Transcription regulation</keyword>
<dbReference type="Gene3D" id="1.10.10.10">
    <property type="entry name" value="Winged helix-like DNA-binding domain superfamily/Winged helix DNA-binding domain"/>
    <property type="match status" value="1"/>
</dbReference>
<keyword evidence="6" id="KW-1185">Reference proteome</keyword>